<accession>A0A9D4FIJ0</accession>
<dbReference type="EMBL" id="JAIWYP010000007">
    <property type="protein sequence ID" value="KAH3799405.1"/>
    <property type="molecule type" value="Genomic_DNA"/>
</dbReference>
<name>A0A9D4FIJ0_DREPO</name>
<protein>
    <submittedName>
        <fullName evidence="1">Uncharacterized protein</fullName>
    </submittedName>
</protein>
<evidence type="ECO:0000313" key="2">
    <source>
        <dbReference type="Proteomes" id="UP000828390"/>
    </source>
</evidence>
<dbReference type="AlphaFoldDB" id="A0A9D4FIJ0"/>
<comment type="caution">
    <text evidence="1">The sequence shown here is derived from an EMBL/GenBank/DDBJ whole genome shotgun (WGS) entry which is preliminary data.</text>
</comment>
<reference evidence="1" key="1">
    <citation type="journal article" date="2019" name="bioRxiv">
        <title>The Genome of the Zebra Mussel, Dreissena polymorpha: A Resource for Invasive Species Research.</title>
        <authorList>
            <person name="McCartney M.A."/>
            <person name="Auch B."/>
            <person name="Kono T."/>
            <person name="Mallez S."/>
            <person name="Zhang Y."/>
            <person name="Obille A."/>
            <person name="Becker A."/>
            <person name="Abrahante J.E."/>
            <person name="Garbe J."/>
            <person name="Badalamenti J.P."/>
            <person name="Herman A."/>
            <person name="Mangelson H."/>
            <person name="Liachko I."/>
            <person name="Sullivan S."/>
            <person name="Sone E.D."/>
            <person name="Koren S."/>
            <person name="Silverstein K.A.T."/>
            <person name="Beckman K.B."/>
            <person name="Gohl D.M."/>
        </authorList>
    </citation>
    <scope>NUCLEOTIDE SEQUENCE</scope>
    <source>
        <strain evidence="1">Duluth1</strain>
        <tissue evidence="1">Whole animal</tissue>
    </source>
</reference>
<organism evidence="1 2">
    <name type="scientific">Dreissena polymorpha</name>
    <name type="common">Zebra mussel</name>
    <name type="synonym">Mytilus polymorpha</name>
    <dbReference type="NCBI Taxonomy" id="45954"/>
    <lineage>
        <taxon>Eukaryota</taxon>
        <taxon>Metazoa</taxon>
        <taxon>Spiralia</taxon>
        <taxon>Lophotrochozoa</taxon>
        <taxon>Mollusca</taxon>
        <taxon>Bivalvia</taxon>
        <taxon>Autobranchia</taxon>
        <taxon>Heteroconchia</taxon>
        <taxon>Euheterodonta</taxon>
        <taxon>Imparidentia</taxon>
        <taxon>Neoheterodontei</taxon>
        <taxon>Myida</taxon>
        <taxon>Dreissenoidea</taxon>
        <taxon>Dreissenidae</taxon>
        <taxon>Dreissena</taxon>
    </lineage>
</organism>
<evidence type="ECO:0000313" key="1">
    <source>
        <dbReference type="EMBL" id="KAH3799405.1"/>
    </source>
</evidence>
<reference evidence="1" key="2">
    <citation type="submission" date="2020-11" db="EMBL/GenBank/DDBJ databases">
        <authorList>
            <person name="McCartney M.A."/>
            <person name="Auch B."/>
            <person name="Kono T."/>
            <person name="Mallez S."/>
            <person name="Becker A."/>
            <person name="Gohl D.M."/>
            <person name="Silverstein K.A.T."/>
            <person name="Koren S."/>
            <person name="Bechman K.B."/>
            <person name="Herman A."/>
            <person name="Abrahante J.E."/>
            <person name="Garbe J."/>
        </authorList>
    </citation>
    <scope>NUCLEOTIDE SEQUENCE</scope>
    <source>
        <strain evidence="1">Duluth1</strain>
        <tissue evidence="1">Whole animal</tissue>
    </source>
</reference>
<sequence>MLLNGLELCENGVIVEATCYELSSNFVDALNGVERERCFRTLSLLKIFFRSSRSTIKGSNNVLETEWTY</sequence>
<gene>
    <name evidence="1" type="ORF">DPMN_153013</name>
</gene>
<proteinExistence type="predicted"/>
<keyword evidence="2" id="KW-1185">Reference proteome</keyword>
<dbReference type="Proteomes" id="UP000828390">
    <property type="component" value="Unassembled WGS sequence"/>
</dbReference>